<keyword evidence="2" id="KW-1185">Reference proteome</keyword>
<gene>
    <name evidence="1" type="ORF">E2C01_094308</name>
</gene>
<organism evidence="1 2">
    <name type="scientific">Portunus trituberculatus</name>
    <name type="common">Swimming crab</name>
    <name type="synonym">Neptunus trituberculatus</name>
    <dbReference type="NCBI Taxonomy" id="210409"/>
    <lineage>
        <taxon>Eukaryota</taxon>
        <taxon>Metazoa</taxon>
        <taxon>Ecdysozoa</taxon>
        <taxon>Arthropoda</taxon>
        <taxon>Crustacea</taxon>
        <taxon>Multicrustacea</taxon>
        <taxon>Malacostraca</taxon>
        <taxon>Eumalacostraca</taxon>
        <taxon>Eucarida</taxon>
        <taxon>Decapoda</taxon>
        <taxon>Pleocyemata</taxon>
        <taxon>Brachyura</taxon>
        <taxon>Eubrachyura</taxon>
        <taxon>Portunoidea</taxon>
        <taxon>Portunidae</taxon>
        <taxon>Portuninae</taxon>
        <taxon>Portunus</taxon>
    </lineage>
</organism>
<comment type="caution">
    <text evidence="1">The sequence shown here is derived from an EMBL/GenBank/DDBJ whole genome shotgun (WGS) entry which is preliminary data.</text>
</comment>
<reference evidence="1 2" key="1">
    <citation type="submission" date="2019-05" db="EMBL/GenBank/DDBJ databases">
        <title>Another draft genome of Portunus trituberculatus and its Hox gene families provides insights of decapod evolution.</title>
        <authorList>
            <person name="Jeong J.-H."/>
            <person name="Song I."/>
            <person name="Kim S."/>
            <person name="Choi T."/>
            <person name="Kim D."/>
            <person name="Ryu S."/>
            <person name="Kim W."/>
        </authorList>
    </citation>
    <scope>NUCLEOTIDE SEQUENCE [LARGE SCALE GENOMIC DNA]</scope>
    <source>
        <tissue evidence="1">Muscle</tissue>
    </source>
</reference>
<protein>
    <submittedName>
        <fullName evidence="1">Uncharacterized protein</fullName>
    </submittedName>
</protein>
<dbReference type="EMBL" id="VSRR010116152">
    <property type="protein sequence ID" value="MPC98921.1"/>
    <property type="molecule type" value="Genomic_DNA"/>
</dbReference>
<sequence length="86" mass="9794">MPTYMHALLNTASHSTHLPTYPPTHLVIHKLSSLTPKQARPHLPHTCHTPVESLHTCRLSSITKTLQVFHQRHLVKEFETAEEAMV</sequence>
<proteinExistence type="predicted"/>
<accession>A0A5B7JLI5</accession>
<dbReference type="Proteomes" id="UP000324222">
    <property type="component" value="Unassembled WGS sequence"/>
</dbReference>
<dbReference type="AlphaFoldDB" id="A0A5B7JLI5"/>
<evidence type="ECO:0000313" key="1">
    <source>
        <dbReference type="EMBL" id="MPC98921.1"/>
    </source>
</evidence>
<name>A0A5B7JLI5_PORTR</name>
<evidence type="ECO:0000313" key="2">
    <source>
        <dbReference type="Proteomes" id="UP000324222"/>
    </source>
</evidence>